<dbReference type="InterPro" id="IPR014255">
    <property type="entry name" value="Spore_coat_CotS"/>
</dbReference>
<dbReference type="InterPro" id="IPR002575">
    <property type="entry name" value="Aminoglycoside_PTrfase"/>
</dbReference>
<keyword evidence="2" id="KW-0946">Virion</keyword>
<dbReference type="InterPro" id="IPR047175">
    <property type="entry name" value="CotS-like"/>
</dbReference>
<dbReference type="Proteomes" id="UP000617402">
    <property type="component" value="Unassembled WGS sequence"/>
</dbReference>
<sequence>MSAAEAVGELDPRILLAFDLRPRRIEPMRGAFRVEDSRGIWVLKRFPHCAEDLQFIYKVQQHLVASGYRRFSPICLTPQGALSLEFEQYQWILTAWMEGRECDYDRWKDLGATAGAVAELHRMSRGFFAPEYGNRSLWGRWPDIFDIKIKQLEECRLASRRKAEQGEFDRLFLDHLDGVLEEAKEANRILEFSPYHKLMEREALVGGFCHHDLAHHNVIINEMGDPCFIDFDHSIQDTRLHDLASLIIRALKRDRWSIDRAYKILEAYSIVYPLSDDHVKVMYCLLAFPNDFWQYAFSYYFENLRQPAEYHSKRLKRFCSQQKYRRRFLREFGGSL</sequence>
<dbReference type="PANTHER" id="PTHR39179">
    <property type="entry name" value="SPORE COAT PROTEIN I"/>
    <property type="match status" value="1"/>
</dbReference>
<accession>A0ABR7T5L3</accession>
<evidence type="ECO:0000259" key="1">
    <source>
        <dbReference type="Pfam" id="PF01636"/>
    </source>
</evidence>
<evidence type="ECO:0000313" key="2">
    <source>
        <dbReference type="EMBL" id="MBC9784851.1"/>
    </source>
</evidence>
<name>A0ABR7T5L3_HELCL</name>
<gene>
    <name evidence="2" type="ORF">H1S01_10055</name>
</gene>
<dbReference type="EMBL" id="JACVHF010000009">
    <property type="protein sequence ID" value="MBC9784851.1"/>
    <property type="molecule type" value="Genomic_DNA"/>
</dbReference>
<proteinExistence type="predicted"/>
<evidence type="ECO:0000313" key="3">
    <source>
        <dbReference type="Proteomes" id="UP000617402"/>
    </source>
</evidence>
<dbReference type="Pfam" id="PF01636">
    <property type="entry name" value="APH"/>
    <property type="match status" value="1"/>
</dbReference>
<organism evidence="2 3">
    <name type="scientific">Heliobacterium chlorum</name>
    <dbReference type="NCBI Taxonomy" id="2698"/>
    <lineage>
        <taxon>Bacteria</taxon>
        <taxon>Bacillati</taxon>
        <taxon>Bacillota</taxon>
        <taxon>Clostridia</taxon>
        <taxon>Eubacteriales</taxon>
        <taxon>Heliobacteriaceae</taxon>
        <taxon>Heliobacterium</taxon>
    </lineage>
</organism>
<dbReference type="Gene3D" id="3.90.1200.10">
    <property type="match status" value="1"/>
</dbReference>
<dbReference type="InterPro" id="IPR011009">
    <property type="entry name" value="Kinase-like_dom_sf"/>
</dbReference>
<protein>
    <submittedName>
        <fullName evidence="2">CotS family spore coat protein</fullName>
    </submittedName>
</protein>
<dbReference type="PANTHER" id="PTHR39179:SF1">
    <property type="entry name" value="SPORE COAT PROTEIN I"/>
    <property type="match status" value="1"/>
</dbReference>
<dbReference type="NCBIfam" id="TIGR02906">
    <property type="entry name" value="spore_CotS"/>
    <property type="match status" value="1"/>
</dbReference>
<dbReference type="SUPFAM" id="SSF56112">
    <property type="entry name" value="Protein kinase-like (PK-like)"/>
    <property type="match status" value="1"/>
</dbReference>
<keyword evidence="2" id="KW-0167">Capsid protein</keyword>
<dbReference type="Gene3D" id="3.30.200.20">
    <property type="entry name" value="Phosphorylase Kinase, domain 1"/>
    <property type="match status" value="1"/>
</dbReference>
<comment type="caution">
    <text evidence="2">The sequence shown here is derived from an EMBL/GenBank/DDBJ whole genome shotgun (WGS) entry which is preliminary data.</text>
</comment>
<keyword evidence="3" id="KW-1185">Reference proteome</keyword>
<reference evidence="2 3" key="1">
    <citation type="submission" date="2020-07" db="EMBL/GenBank/DDBJ databases">
        <title>Draft whole-genome sequence of Heliobacterium chlorum DSM 3682, type strain.</title>
        <authorList>
            <person name="Kyndt J.A."/>
            <person name="Meyer T.E."/>
            <person name="Imhoff J.F."/>
        </authorList>
    </citation>
    <scope>NUCLEOTIDE SEQUENCE [LARGE SCALE GENOMIC DNA]</scope>
    <source>
        <strain evidence="2 3">DSM 3682</strain>
    </source>
</reference>
<feature type="domain" description="Aminoglycoside phosphotransferase" evidence="1">
    <location>
        <begin position="32"/>
        <end position="257"/>
    </location>
</feature>
<dbReference type="RefSeq" id="WP_188040192.1">
    <property type="nucleotide sequence ID" value="NZ_JACVHF010000009.1"/>
</dbReference>